<dbReference type="KEGG" id="oxy:HCG48_06315"/>
<dbReference type="EMBL" id="CP051167">
    <property type="protein sequence ID" value="QIZ70233.1"/>
    <property type="molecule type" value="Genomic_DNA"/>
</dbReference>
<gene>
    <name evidence="1" type="ORF">HCG48_06315</name>
</gene>
<evidence type="ECO:0000313" key="2">
    <source>
        <dbReference type="Proteomes" id="UP000500857"/>
    </source>
</evidence>
<name>A0A6H1TWT8_9CYAN</name>
<dbReference type="AlphaFoldDB" id="A0A6H1TWT8"/>
<evidence type="ECO:0000313" key="1">
    <source>
        <dbReference type="EMBL" id="QIZ70233.1"/>
    </source>
</evidence>
<dbReference type="Proteomes" id="UP000500857">
    <property type="component" value="Chromosome"/>
</dbReference>
<reference evidence="1 2" key="1">
    <citation type="submission" date="2020-04" db="EMBL/GenBank/DDBJ databases">
        <authorList>
            <person name="Basu S."/>
            <person name="Maruthanayagam V."/>
            <person name="Chakraborty S."/>
            <person name="Pramanik A."/>
            <person name="Mukherjee J."/>
            <person name="Brink B."/>
        </authorList>
    </citation>
    <scope>NUCLEOTIDE SEQUENCE [LARGE SCALE GENOMIC DNA]</scope>
    <source>
        <strain evidence="1 2">AP17</strain>
    </source>
</reference>
<accession>A0A6H1TWT8</accession>
<dbReference type="RefSeq" id="WP_168568388.1">
    <property type="nucleotide sequence ID" value="NZ_CP051167.1"/>
</dbReference>
<protein>
    <submittedName>
        <fullName evidence="1">Uncharacterized protein</fullName>
    </submittedName>
</protein>
<keyword evidence="2" id="KW-1185">Reference proteome</keyword>
<sequence length="46" mass="4787">MLKPRSPAIPKAIVVRSGGSGNETIAQLKAVAAPEAIDREKVTLSD</sequence>
<organism evidence="1 2">
    <name type="scientific">Oxynema aestuarii AP17</name>
    <dbReference type="NCBI Taxonomy" id="2064643"/>
    <lineage>
        <taxon>Bacteria</taxon>
        <taxon>Bacillati</taxon>
        <taxon>Cyanobacteriota</taxon>
        <taxon>Cyanophyceae</taxon>
        <taxon>Oscillatoriophycideae</taxon>
        <taxon>Oscillatoriales</taxon>
        <taxon>Oscillatoriaceae</taxon>
        <taxon>Oxynema</taxon>
        <taxon>Oxynema aestuarii</taxon>
    </lineage>
</organism>
<proteinExistence type="predicted"/>